<name>A0A5M6J054_9PROT</name>
<organism evidence="3 4">
    <name type="scientific">Rhodovastum atsumiense</name>
    <dbReference type="NCBI Taxonomy" id="504468"/>
    <lineage>
        <taxon>Bacteria</taxon>
        <taxon>Pseudomonadati</taxon>
        <taxon>Pseudomonadota</taxon>
        <taxon>Alphaproteobacteria</taxon>
        <taxon>Acetobacterales</taxon>
        <taxon>Acetobacteraceae</taxon>
        <taxon>Rhodovastum</taxon>
    </lineage>
</organism>
<keyword evidence="1" id="KW-0732">Signal</keyword>
<feature type="domain" description="Rhamnogalacturonase A/B/Epimerase-like pectate lyase" evidence="2">
    <location>
        <begin position="208"/>
        <end position="384"/>
    </location>
</feature>
<evidence type="ECO:0000256" key="1">
    <source>
        <dbReference type="SAM" id="SignalP"/>
    </source>
</evidence>
<sequence>MRRLILAVPLALLPAAAGAGEITTSLDQLTIHGANSTGEVPNLTVDGTSLRTTTERAATAAPAAALSAEQARAQAAEAAAVQRAANLGDLADTAAARANLGLGGAARLNVGTSAGTVAAGDDSRITGAATASALASEKTRAQAAETAASNAAAAAQAKANAALPATGGTLTGTISGGALSGTDAGAAAVTATGATAARTMAARAADVVNVKDFGARCDGSTDDAAAIQSAIMALRARTYSNAGIGVSARLVFPGGACVVRSTLDLTNLSTFGTLIDGAGTTLFGATAGAPVINALGMQNVTVRDLSVYGSSLSTPTIGIQIGLSGNGKPADSNRFDNIHVTGSFSLAAFYNYSSEVTSFAHVYFHNTYAGNNCYAFIEDGTNHFGVSPSMPADGVNSFNENLVENSWVSASGGCTPLWISGSGRHRWISSYISNFSGSGYGAVLWTGGTGNRQLDMDVHFETSPSDTFLISGPDPTPTLIGFRYRDHINQATNSIFKLDTNITSASLVGGSLEIGQFLNPGVVVFADSARWSSNQDVYLPGSNYWNLSKNFNGTLRIGGTTYFSGTLSNASLPSPLVASQIISTGSVTGVTVQSSNKGGYKLSPPSVTIAPPPDGGSQATAYVSKVSIYGATPTIVSGGSGYTGADITLASPNCTTQPAFHVVQSGGVVTQLTGSGTGLCSPAVMQETATPTTGGGGTGLVVNLTSVLWGVNGVTVGGAGGGYSVPPAVTFSAGAPTAVGTATLGASFTAASSAGQVLLNSNGTVLGVAGSSGAPVLSVGALIDNSGVRQSLGSSYTVPANTSLVRFTQSSTVAASTVTLPAPLADGQSIQFVNYAGAITALTFSPAVNGWTNGTTLAAYTGLRIRWDATAGSWYRE</sequence>
<dbReference type="InterPro" id="IPR011050">
    <property type="entry name" value="Pectin_lyase_fold/virulence"/>
</dbReference>
<dbReference type="Gene3D" id="2.160.20.10">
    <property type="entry name" value="Single-stranded right-handed beta-helix, Pectin lyase-like"/>
    <property type="match status" value="1"/>
</dbReference>
<dbReference type="Pfam" id="PF12708">
    <property type="entry name" value="Pect-lyase_RHGA_epim"/>
    <property type="match status" value="1"/>
</dbReference>
<feature type="signal peptide" evidence="1">
    <location>
        <begin position="1"/>
        <end position="19"/>
    </location>
</feature>
<protein>
    <recommendedName>
        <fullName evidence="2">Rhamnogalacturonase A/B/Epimerase-like pectate lyase domain-containing protein</fullName>
    </recommendedName>
</protein>
<comment type="caution">
    <text evidence="3">The sequence shown here is derived from an EMBL/GenBank/DDBJ whole genome shotgun (WGS) entry which is preliminary data.</text>
</comment>
<proteinExistence type="predicted"/>
<feature type="chain" id="PRO_5024452273" description="Rhamnogalacturonase A/B/Epimerase-like pectate lyase domain-containing protein" evidence="1">
    <location>
        <begin position="20"/>
        <end position="877"/>
    </location>
</feature>
<dbReference type="InterPro" id="IPR024535">
    <property type="entry name" value="RHGA/B-epi-like_pectate_lyase"/>
</dbReference>
<dbReference type="RefSeq" id="WP_150039578.1">
    <property type="nucleotide sequence ID" value="NZ_OW485601.1"/>
</dbReference>
<reference evidence="3 4" key="1">
    <citation type="submission" date="2019-09" db="EMBL/GenBank/DDBJ databases">
        <title>Genome sequence of Rhodovastum atsumiense, a diverse member of the Acetobacteraceae family of non-sulfur purple photosynthetic bacteria.</title>
        <authorList>
            <person name="Meyer T."/>
            <person name="Kyndt J."/>
        </authorList>
    </citation>
    <scope>NUCLEOTIDE SEQUENCE [LARGE SCALE GENOMIC DNA]</scope>
    <source>
        <strain evidence="3 4">DSM 21279</strain>
    </source>
</reference>
<accession>A0A5M6J054</accession>
<evidence type="ECO:0000313" key="3">
    <source>
        <dbReference type="EMBL" id="KAA5613467.1"/>
    </source>
</evidence>
<evidence type="ECO:0000259" key="2">
    <source>
        <dbReference type="Pfam" id="PF12708"/>
    </source>
</evidence>
<evidence type="ECO:0000313" key="4">
    <source>
        <dbReference type="Proteomes" id="UP000325255"/>
    </source>
</evidence>
<dbReference type="EMBL" id="VWPK01000006">
    <property type="protein sequence ID" value="KAA5613467.1"/>
    <property type="molecule type" value="Genomic_DNA"/>
</dbReference>
<dbReference type="SUPFAM" id="SSF51126">
    <property type="entry name" value="Pectin lyase-like"/>
    <property type="match status" value="1"/>
</dbReference>
<gene>
    <name evidence="3" type="ORF">F1189_05265</name>
</gene>
<dbReference type="OrthoDB" id="7262390at2"/>
<dbReference type="AlphaFoldDB" id="A0A5M6J054"/>
<dbReference type="InterPro" id="IPR012334">
    <property type="entry name" value="Pectin_lyas_fold"/>
</dbReference>
<dbReference type="Proteomes" id="UP000325255">
    <property type="component" value="Unassembled WGS sequence"/>
</dbReference>
<keyword evidence="4" id="KW-1185">Reference proteome</keyword>